<dbReference type="OrthoDB" id="10523892at2759"/>
<keyword evidence="3" id="KW-1185">Reference proteome</keyword>
<accession>A0A4C1TMD4</accession>
<evidence type="ECO:0000256" key="1">
    <source>
        <dbReference type="SAM" id="MobiDB-lite"/>
    </source>
</evidence>
<protein>
    <submittedName>
        <fullName evidence="2">Uncharacterized protein</fullName>
    </submittedName>
</protein>
<dbReference type="Proteomes" id="UP000299102">
    <property type="component" value="Unassembled WGS sequence"/>
</dbReference>
<feature type="region of interest" description="Disordered" evidence="1">
    <location>
        <begin position="1"/>
        <end position="67"/>
    </location>
</feature>
<comment type="caution">
    <text evidence="2">The sequence shown here is derived from an EMBL/GenBank/DDBJ whole genome shotgun (WGS) entry which is preliminary data.</text>
</comment>
<evidence type="ECO:0000313" key="3">
    <source>
        <dbReference type="Proteomes" id="UP000299102"/>
    </source>
</evidence>
<reference evidence="2 3" key="1">
    <citation type="journal article" date="2019" name="Commun. Biol.">
        <title>The bagworm genome reveals a unique fibroin gene that provides high tensile strength.</title>
        <authorList>
            <person name="Kono N."/>
            <person name="Nakamura H."/>
            <person name="Ohtoshi R."/>
            <person name="Tomita M."/>
            <person name="Numata K."/>
            <person name="Arakawa K."/>
        </authorList>
    </citation>
    <scope>NUCLEOTIDE SEQUENCE [LARGE SCALE GENOMIC DNA]</scope>
</reference>
<dbReference type="AlphaFoldDB" id="A0A4C1TMD4"/>
<feature type="compositionally biased region" description="Basic and acidic residues" evidence="1">
    <location>
        <begin position="1"/>
        <end position="18"/>
    </location>
</feature>
<evidence type="ECO:0000313" key="2">
    <source>
        <dbReference type="EMBL" id="GBP15683.1"/>
    </source>
</evidence>
<gene>
    <name evidence="2" type="ORF">EVAR_5373_1</name>
</gene>
<proteinExistence type="predicted"/>
<name>A0A4C1TMD4_EUMVA</name>
<organism evidence="2 3">
    <name type="scientific">Eumeta variegata</name>
    <name type="common">Bagworm moth</name>
    <name type="synonym">Eumeta japonica</name>
    <dbReference type="NCBI Taxonomy" id="151549"/>
    <lineage>
        <taxon>Eukaryota</taxon>
        <taxon>Metazoa</taxon>
        <taxon>Ecdysozoa</taxon>
        <taxon>Arthropoda</taxon>
        <taxon>Hexapoda</taxon>
        <taxon>Insecta</taxon>
        <taxon>Pterygota</taxon>
        <taxon>Neoptera</taxon>
        <taxon>Endopterygota</taxon>
        <taxon>Lepidoptera</taxon>
        <taxon>Glossata</taxon>
        <taxon>Ditrysia</taxon>
        <taxon>Tineoidea</taxon>
        <taxon>Psychidae</taxon>
        <taxon>Oiketicinae</taxon>
        <taxon>Eumeta</taxon>
    </lineage>
</organism>
<sequence>MDASEAREIREDHNHEDICDSGYPSGKEAFPADVVLPEKALSDMPTAAPPTGSNYVLKSSRDPLEYT</sequence>
<dbReference type="EMBL" id="BGZK01000073">
    <property type="protein sequence ID" value="GBP15683.1"/>
    <property type="molecule type" value="Genomic_DNA"/>
</dbReference>